<keyword evidence="7" id="KW-1185">Reference proteome</keyword>
<keyword evidence="2" id="KW-0285">Flavoprotein</keyword>
<evidence type="ECO:0000256" key="3">
    <source>
        <dbReference type="ARBA" id="ARBA00022827"/>
    </source>
</evidence>
<evidence type="ECO:0000259" key="5">
    <source>
        <dbReference type="Pfam" id="PF07992"/>
    </source>
</evidence>
<dbReference type="InterPro" id="IPR023753">
    <property type="entry name" value="FAD/NAD-binding_dom"/>
</dbReference>
<evidence type="ECO:0000313" key="6">
    <source>
        <dbReference type="EMBL" id="OAM77143.1"/>
    </source>
</evidence>
<dbReference type="STRING" id="1770058.A3840_10960"/>
<dbReference type="PANTHER" id="PTHR43014">
    <property type="entry name" value="MERCURIC REDUCTASE"/>
    <property type="match status" value="1"/>
</dbReference>
<name>A0A178HWE1_9HYPH</name>
<reference evidence="6 7" key="1">
    <citation type="submission" date="2016-03" db="EMBL/GenBank/DDBJ databases">
        <title>Genome sequencing of Devosia sp. S37.</title>
        <authorList>
            <person name="Mohd Nor M."/>
        </authorList>
    </citation>
    <scope>NUCLEOTIDE SEQUENCE [LARGE SCALE GENOMIC DNA]</scope>
    <source>
        <strain evidence="6 7">S37</strain>
    </source>
</reference>
<dbReference type="InterPro" id="IPR016156">
    <property type="entry name" value="FAD/NAD-linked_Rdtase_dimer_sf"/>
</dbReference>
<protein>
    <recommendedName>
        <fullName evidence="8">FAD/NAD(P)-binding domain-containing protein</fullName>
    </recommendedName>
</protein>
<dbReference type="PANTHER" id="PTHR43014:SF2">
    <property type="entry name" value="MERCURIC REDUCTASE"/>
    <property type="match status" value="1"/>
</dbReference>
<evidence type="ECO:0008006" key="8">
    <source>
        <dbReference type="Google" id="ProtNLM"/>
    </source>
</evidence>
<sequence length="469" mass="47630">MGAGALGIAVARHARALGARVTLVDRGLPEPGDGPQQALRLAALQASAARAHALRQAAAFGMAGVEPKISMKAVQERAAALAADQAPATDRNRLAALGIEVVGGATRFVDRNSLMVGDRQIRPRNMVLAVGASPIVPAVPGLEQINYFTPDTILGNSRKLTHLLVVGGGASALGLAQAFARLGSAVTLVPQGTLLAGCDPELVSILARSLAAEGLRILDGARLSEIIPRAQGIGAVANLADGQQAVLDVSHVLLAAGNGADLDALDVAAARLRPSEGQGSHYARGPLGETGNRRVRVVGTAAGLDDWPAALAHGRAVVEALVLGAPVEKPVSQPVLVPTEPALAQIGGPAGLGGPARAGQKLLRTSLVENEQARAMGSAEGLAKVMTAADGKILAAGFVGPGAAEMAAFMTLAMEKNIALDRLARLSLPRPSLLAAVVALGEAAAAARPGPPGNRRLAAARQLLSFWRR</sequence>
<dbReference type="EMBL" id="LVVY01000086">
    <property type="protein sequence ID" value="OAM77143.1"/>
    <property type="molecule type" value="Genomic_DNA"/>
</dbReference>
<comment type="caution">
    <text evidence="6">The sequence shown here is derived from an EMBL/GenBank/DDBJ whole genome shotgun (WGS) entry which is preliminary data.</text>
</comment>
<dbReference type="GO" id="GO:0050660">
    <property type="term" value="F:flavin adenine dinucleotide binding"/>
    <property type="evidence" value="ECO:0007669"/>
    <property type="project" value="TreeGrafter"/>
</dbReference>
<gene>
    <name evidence="6" type="ORF">A3840_10960</name>
</gene>
<dbReference type="GO" id="GO:0003955">
    <property type="term" value="F:NAD(P)H dehydrogenase (quinone) activity"/>
    <property type="evidence" value="ECO:0007669"/>
    <property type="project" value="TreeGrafter"/>
</dbReference>
<dbReference type="InterPro" id="IPR004099">
    <property type="entry name" value="Pyr_nucl-diS_OxRdtase_dimer"/>
</dbReference>
<dbReference type="Pfam" id="PF07992">
    <property type="entry name" value="Pyr_redox_2"/>
    <property type="match status" value="1"/>
</dbReference>
<dbReference type="Pfam" id="PF02852">
    <property type="entry name" value="Pyr_redox_dim"/>
    <property type="match status" value="1"/>
</dbReference>
<keyword evidence="3" id="KW-0274">FAD</keyword>
<organism evidence="6 7">
    <name type="scientific">Devosia elaeis</name>
    <dbReference type="NCBI Taxonomy" id="1770058"/>
    <lineage>
        <taxon>Bacteria</taxon>
        <taxon>Pseudomonadati</taxon>
        <taxon>Pseudomonadota</taxon>
        <taxon>Alphaproteobacteria</taxon>
        <taxon>Hyphomicrobiales</taxon>
        <taxon>Devosiaceae</taxon>
        <taxon>Devosia</taxon>
    </lineage>
</organism>
<dbReference type="SUPFAM" id="SSF51905">
    <property type="entry name" value="FAD/NAD(P)-binding domain"/>
    <property type="match status" value="1"/>
</dbReference>
<evidence type="ECO:0000256" key="2">
    <source>
        <dbReference type="ARBA" id="ARBA00022630"/>
    </source>
</evidence>
<dbReference type="Gene3D" id="3.50.50.60">
    <property type="entry name" value="FAD/NAD(P)-binding domain"/>
    <property type="match status" value="2"/>
</dbReference>
<comment type="cofactor">
    <cofactor evidence="1">
        <name>FAD</name>
        <dbReference type="ChEBI" id="CHEBI:57692"/>
    </cofactor>
</comment>
<proteinExistence type="predicted"/>
<evidence type="ECO:0000256" key="1">
    <source>
        <dbReference type="ARBA" id="ARBA00001974"/>
    </source>
</evidence>
<dbReference type="Proteomes" id="UP000078389">
    <property type="component" value="Unassembled WGS sequence"/>
</dbReference>
<dbReference type="InterPro" id="IPR036188">
    <property type="entry name" value="FAD/NAD-bd_sf"/>
</dbReference>
<evidence type="ECO:0000313" key="7">
    <source>
        <dbReference type="Proteomes" id="UP000078389"/>
    </source>
</evidence>
<dbReference type="PRINTS" id="PR00945">
    <property type="entry name" value="HGRDTASE"/>
</dbReference>
<evidence type="ECO:0000259" key="4">
    <source>
        <dbReference type="Pfam" id="PF02852"/>
    </source>
</evidence>
<feature type="domain" description="FAD/NAD(P)-binding" evidence="5">
    <location>
        <begin position="2"/>
        <end position="270"/>
    </location>
</feature>
<feature type="domain" description="Pyridine nucleotide-disulphide oxidoreductase dimerisation" evidence="4">
    <location>
        <begin position="361"/>
        <end position="435"/>
    </location>
</feature>
<dbReference type="Gene3D" id="3.30.390.30">
    <property type="match status" value="1"/>
</dbReference>
<dbReference type="SUPFAM" id="SSF55424">
    <property type="entry name" value="FAD/NAD-linked reductases, dimerisation (C-terminal) domain"/>
    <property type="match status" value="1"/>
</dbReference>
<dbReference type="AlphaFoldDB" id="A0A178HWE1"/>
<accession>A0A178HWE1</accession>